<dbReference type="OrthoDB" id="3879at2759"/>
<feature type="region of interest" description="Disordered" evidence="1">
    <location>
        <begin position="294"/>
        <end position="346"/>
    </location>
</feature>
<dbReference type="GO" id="GO:0005829">
    <property type="term" value="C:cytosol"/>
    <property type="evidence" value="ECO:0007669"/>
    <property type="project" value="TreeGrafter"/>
</dbReference>
<dbReference type="PANTHER" id="PTHR10933:SF9">
    <property type="entry name" value="IMMUNOGLOBULIN-BINDING PROTEIN 1"/>
    <property type="match status" value="1"/>
</dbReference>
<protein>
    <recommendedName>
        <fullName evidence="4">TAP42-like protein</fullName>
    </recommendedName>
</protein>
<dbReference type="STRING" id="2769.R7Q251"/>
<evidence type="ECO:0008006" key="4">
    <source>
        <dbReference type="Google" id="ProtNLM"/>
    </source>
</evidence>
<dbReference type="GO" id="GO:0051721">
    <property type="term" value="F:protein phosphatase 2A binding"/>
    <property type="evidence" value="ECO:0007669"/>
    <property type="project" value="TreeGrafter"/>
</dbReference>
<dbReference type="Pfam" id="PF04177">
    <property type="entry name" value="TAP42"/>
    <property type="match status" value="1"/>
</dbReference>
<feature type="region of interest" description="Disordered" evidence="1">
    <location>
        <begin position="230"/>
        <end position="252"/>
    </location>
</feature>
<dbReference type="GO" id="GO:0035303">
    <property type="term" value="P:regulation of dephosphorylation"/>
    <property type="evidence" value="ECO:0007669"/>
    <property type="project" value="TreeGrafter"/>
</dbReference>
<dbReference type="GO" id="GO:0009966">
    <property type="term" value="P:regulation of signal transduction"/>
    <property type="evidence" value="ECO:0007669"/>
    <property type="project" value="InterPro"/>
</dbReference>
<dbReference type="PhylomeDB" id="R7Q251"/>
<dbReference type="Gramene" id="CDF32134">
    <property type="protein sequence ID" value="CDF32134"/>
    <property type="gene ID" value="CHC_T00001368001"/>
</dbReference>
<evidence type="ECO:0000313" key="3">
    <source>
        <dbReference type="Proteomes" id="UP000012073"/>
    </source>
</evidence>
<dbReference type="EMBL" id="HG001459">
    <property type="protein sequence ID" value="CDF32134.1"/>
    <property type="molecule type" value="Genomic_DNA"/>
</dbReference>
<dbReference type="AlphaFoldDB" id="R7Q251"/>
<dbReference type="Gene3D" id="1.25.40.540">
    <property type="entry name" value="TAP42-like family"/>
    <property type="match status" value="1"/>
</dbReference>
<evidence type="ECO:0000256" key="1">
    <source>
        <dbReference type="SAM" id="MobiDB-lite"/>
    </source>
</evidence>
<gene>
    <name evidence="2" type="ORF">CHC_T00001368001</name>
</gene>
<evidence type="ECO:0000313" key="2">
    <source>
        <dbReference type="EMBL" id="CDF32134.1"/>
    </source>
</evidence>
<accession>R7Q251</accession>
<dbReference type="OMA" id="EYELCEA"/>
<dbReference type="InterPro" id="IPR007304">
    <property type="entry name" value="TAP46-like"/>
</dbReference>
<dbReference type="RefSeq" id="XP_005711799.1">
    <property type="nucleotide sequence ID" value="XM_005711742.1"/>
</dbReference>
<name>R7Q251_CHOCR</name>
<dbReference type="InterPro" id="IPR038511">
    <property type="entry name" value="TAP42/TAP46-like_sf"/>
</dbReference>
<dbReference type="PANTHER" id="PTHR10933">
    <property type="entry name" value="IMMUNOGLOBULIN-BINDING PROTEIN 1"/>
    <property type="match status" value="1"/>
</dbReference>
<dbReference type="GeneID" id="17319570"/>
<keyword evidence="3" id="KW-1185">Reference proteome</keyword>
<reference evidence="3" key="1">
    <citation type="journal article" date="2013" name="Proc. Natl. Acad. Sci. U.S.A.">
        <title>Genome structure and metabolic features in the red seaweed Chondrus crispus shed light on evolution of the Archaeplastida.</title>
        <authorList>
            <person name="Collen J."/>
            <person name="Porcel B."/>
            <person name="Carre W."/>
            <person name="Ball S.G."/>
            <person name="Chaparro C."/>
            <person name="Tonon T."/>
            <person name="Barbeyron T."/>
            <person name="Michel G."/>
            <person name="Noel B."/>
            <person name="Valentin K."/>
            <person name="Elias M."/>
            <person name="Artiguenave F."/>
            <person name="Arun A."/>
            <person name="Aury J.M."/>
            <person name="Barbosa-Neto J.F."/>
            <person name="Bothwell J.H."/>
            <person name="Bouget F.Y."/>
            <person name="Brillet L."/>
            <person name="Cabello-Hurtado F."/>
            <person name="Capella-Gutierrez S."/>
            <person name="Charrier B."/>
            <person name="Cladiere L."/>
            <person name="Cock J.M."/>
            <person name="Coelho S.M."/>
            <person name="Colleoni C."/>
            <person name="Czjzek M."/>
            <person name="Da Silva C."/>
            <person name="Delage L."/>
            <person name="Denoeud F."/>
            <person name="Deschamps P."/>
            <person name="Dittami S.M."/>
            <person name="Gabaldon T."/>
            <person name="Gachon C.M."/>
            <person name="Groisillier A."/>
            <person name="Herve C."/>
            <person name="Jabbari K."/>
            <person name="Katinka M."/>
            <person name="Kloareg B."/>
            <person name="Kowalczyk N."/>
            <person name="Labadie K."/>
            <person name="Leblanc C."/>
            <person name="Lopez P.J."/>
            <person name="McLachlan D.H."/>
            <person name="Meslet-Cladiere L."/>
            <person name="Moustafa A."/>
            <person name="Nehr Z."/>
            <person name="Nyvall Collen P."/>
            <person name="Panaud O."/>
            <person name="Partensky F."/>
            <person name="Poulain J."/>
            <person name="Rensing S.A."/>
            <person name="Rousvoal S."/>
            <person name="Samson G."/>
            <person name="Symeonidi A."/>
            <person name="Weissenbach J."/>
            <person name="Zambounis A."/>
            <person name="Wincker P."/>
            <person name="Boyen C."/>
        </authorList>
    </citation>
    <scope>NUCLEOTIDE SEQUENCE [LARGE SCALE GENOMIC DNA]</scope>
    <source>
        <strain evidence="3">cv. Stackhouse</strain>
    </source>
</reference>
<proteinExistence type="predicted"/>
<dbReference type="KEGG" id="ccp:CHC_T00001368001"/>
<feature type="compositionally biased region" description="Basic and acidic residues" evidence="1">
    <location>
        <begin position="230"/>
        <end position="240"/>
    </location>
</feature>
<sequence length="346" mass="39192">MSGDSSAPLDEQFAFAVSKLQAVDEPWESLSYLSQAPNPPPRTQSIQLEAVAESIASLNRLSDAVSKAALLSANEELDEIPTPSLKYLLLPYLLARVHAQVQGEPHERHAELVQSRRYLSEFFEKADRLRMLSERERDAALDDTPIHSVTPAERRDVKIARFKAEKEATRKLAVLRENAGAADADDDETERELVLTVVQNAVRKSLDMLDSTNQELEVLRFAVRQIEKGVDPREKAERARPKGPPPGLGGLPATFRIVSEKEKMKESVFRPSHSLPTYTVEEWGQIEMERAIKLEKEKKEKDIVEAKRKEEEDSDGDEAVDRETMEKREWDNWTDEHNKGSGNTIR</sequence>
<organism evidence="2 3">
    <name type="scientific">Chondrus crispus</name>
    <name type="common">Carrageen Irish moss</name>
    <name type="synonym">Polymorpha crispa</name>
    <dbReference type="NCBI Taxonomy" id="2769"/>
    <lineage>
        <taxon>Eukaryota</taxon>
        <taxon>Rhodophyta</taxon>
        <taxon>Florideophyceae</taxon>
        <taxon>Rhodymeniophycidae</taxon>
        <taxon>Gigartinales</taxon>
        <taxon>Gigartinaceae</taxon>
        <taxon>Chondrus</taxon>
    </lineage>
</organism>
<dbReference type="Proteomes" id="UP000012073">
    <property type="component" value="Unassembled WGS sequence"/>
</dbReference>
<feature type="compositionally biased region" description="Basic and acidic residues" evidence="1">
    <location>
        <begin position="294"/>
        <end position="311"/>
    </location>
</feature>
<feature type="compositionally biased region" description="Basic and acidic residues" evidence="1">
    <location>
        <begin position="319"/>
        <end position="339"/>
    </location>
</feature>